<sequence>MDKKVLEIQIKSDFKEIEDSVKNGYYNKYPQEFKEDKKRLLKKLSKFTKLNRKEIKKAANSLTKAIDILLSHPGLKEEDRKKLEELKGKVSLNVIDKPAINVIDNPAIEDLPGWAEYKEF</sequence>
<comment type="caution">
    <text evidence="1">The sequence shown here is derived from an EMBL/GenBank/DDBJ whole genome shotgun (WGS) entry which is preliminary data.</text>
</comment>
<protein>
    <submittedName>
        <fullName evidence="1">Uncharacterized protein</fullName>
    </submittedName>
</protein>
<accession>A0A7V3N4S3</accession>
<name>A0A7V3N4S3_UNCC3</name>
<dbReference type="AlphaFoldDB" id="A0A7V3N4S3"/>
<dbReference type="EMBL" id="DTGG01000121">
    <property type="protein sequence ID" value="HFZ09239.1"/>
    <property type="molecule type" value="Genomic_DNA"/>
</dbReference>
<proteinExistence type="predicted"/>
<organism evidence="1">
    <name type="scientific">candidate division CPR3 bacterium</name>
    <dbReference type="NCBI Taxonomy" id="2268181"/>
    <lineage>
        <taxon>Bacteria</taxon>
        <taxon>Bacteria division CPR3</taxon>
    </lineage>
</organism>
<reference evidence="1" key="1">
    <citation type="journal article" date="2020" name="mSystems">
        <title>Genome- and Community-Level Interaction Insights into Carbon Utilization and Element Cycling Functions of Hydrothermarchaeota in Hydrothermal Sediment.</title>
        <authorList>
            <person name="Zhou Z."/>
            <person name="Liu Y."/>
            <person name="Xu W."/>
            <person name="Pan J."/>
            <person name="Luo Z.H."/>
            <person name="Li M."/>
        </authorList>
    </citation>
    <scope>NUCLEOTIDE SEQUENCE [LARGE SCALE GENOMIC DNA]</scope>
    <source>
        <strain evidence="1">SpSt-757</strain>
    </source>
</reference>
<gene>
    <name evidence="1" type="ORF">ENV41_03820</name>
</gene>
<evidence type="ECO:0000313" key="1">
    <source>
        <dbReference type="EMBL" id="HFZ09239.1"/>
    </source>
</evidence>